<dbReference type="InterPro" id="IPR003819">
    <property type="entry name" value="TauD/TfdA-like"/>
</dbReference>
<dbReference type="RefSeq" id="XP_001802184.1">
    <property type="nucleotide sequence ID" value="XM_001802132.1"/>
</dbReference>
<keyword evidence="6" id="KW-1185">Reference proteome</keyword>
<dbReference type="SUPFAM" id="SSF51197">
    <property type="entry name" value="Clavaminate synthase-like"/>
    <property type="match status" value="1"/>
</dbReference>
<proteinExistence type="predicted"/>
<dbReference type="PANTHER" id="PTHR10696:SF56">
    <property type="entry name" value="TAUD_TFDA-LIKE DOMAIN-CONTAINING PROTEIN"/>
    <property type="match status" value="1"/>
</dbReference>
<feature type="domain" description="TauD/TfdA-like" evidence="4">
    <location>
        <begin position="99"/>
        <end position="363"/>
    </location>
</feature>
<dbReference type="VEuPathDB" id="FungiDB:JI435_119520"/>
<dbReference type="InterPro" id="IPR050411">
    <property type="entry name" value="AlphaKG_dependent_hydroxylases"/>
</dbReference>
<feature type="region of interest" description="Disordered" evidence="3">
    <location>
        <begin position="372"/>
        <end position="402"/>
    </location>
</feature>
<dbReference type="GO" id="GO:0017000">
    <property type="term" value="P:antibiotic biosynthetic process"/>
    <property type="evidence" value="ECO:0007669"/>
    <property type="project" value="UniProtKB-KW"/>
</dbReference>
<reference evidence="6" key="1">
    <citation type="journal article" date="2021" name="BMC Genomics">
        <title>Chromosome-level genome assembly and manually-curated proteome of model necrotroph Parastagonospora nodorum Sn15 reveals a genome-wide trove of candidate effector homologs, and redundancy of virulence-related functions within an accessory chromosome.</title>
        <authorList>
            <person name="Bertazzoni S."/>
            <person name="Jones D.A.B."/>
            <person name="Phan H.T."/>
            <person name="Tan K.-C."/>
            <person name="Hane J.K."/>
        </authorList>
    </citation>
    <scope>NUCLEOTIDE SEQUENCE [LARGE SCALE GENOMIC DNA]</scope>
    <source>
        <strain evidence="6">SN15 / ATCC MYA-4574 / FGSC 10173)</strain>
    </source>
</reference>
<evidence type="ECO:0000259" key="4">
    <source>
        <dbReference type="Pfam" id="PF02668"/>
    </source>
</evidence>
<dbReference type="Gene3D" id="3.60.130.10">
    <property type="entry name" value="Clavaminate synthase-like"/>
    <property type="match status" value="1"/>
</dbReference>
<evidence type="ECO:0000256" key="1">
    <source>
        <dbReference type="ARBA" id="ARBA00023002"/>
    </source>
</evidence>
<name>A0A7U2F9Z8_PHANO</name>
<dbReference type="GO" id="GO:0016491">
    <property type="term" value="F:oxidoreductase activity"/>
    <property type="evidence" value="ECO:0007669"/>
    <property type="project" value="UniProtKB-KW"/>
</dbReference>
<dbReference type="EMBL" id="CP069034">
    <property type="protein sequence ID" value="QRD01272.1"/>
    <property type="molecule type" value="Genomic_DNA"/>
</dbReference>
<organism evidence="5 6">
    <name type="scientific">Phaeosphaeria nodorum (strain SN15 / ATCC MYA-4574 / FGSC 10173)</name>
    <name type="common">Glume blotch fungus</name>
    <name type="synonym">Parastagonospora nodorum</name>
    <dbReference type="NCBI Taxonomy" id="321614"/>
    <lineage>
        <taxon>Eukaryota</taxon>
        <taxon>Fungi</taxon>
        <taxon>Dikarya</taxon>
        <taxon>Ascomycota</taxon>
        <taxon>Pezizomycotina</taxon>
        <taxon>Dothideomycetes</taxon>
        <taxon>Pleosporomycetidae</taxon>
        <taxon>Pleosporales</taxon>
        <taxon>Pleosporineae</taxon>
        <taxon>Phaeosphaeriaceae</taxon>
        <taxon>Parastagonospora</taxon>
    </lineage>
</organism>
<dbReference type="KEGG" id="pno:SNOG_11952"/>
<dbReference type="AlphaFoldDB" id="A0A7U2F9Z8"/>
<dbReference type="FunFam" id="3.60.130.10:FF:000009">
    <property type="entry name" value="Putative Taurine catabolism dioxygenase TauD"/>
    <property type="match status" value="1"/>
</dbReference>
<dbReference type="InterPro" id="IPR042098">
    <property type="entry name" value="TauD-like_sf"/>
</dbReference>
<gene>
    <name evidence="5" type="ORF">JI435_119520</name>
</gene>
<sequence>MAPALTSAAPTAPHELSSKIVNNNAPKNIFPDGIKTSGQHEPLYDQLRPYSEFPKEITGSTAWDREEYKNNPERWTHPFSDEEIKEISDAADAFISSGTPLTGITKEKFQLPKFSKFLEPLRKELIDGKGFILFKGLPVTKWGNRKSAVAYMGLGTYLGYFVSQNSRGHVLGHVKDLGEDSTQIDKVRIYRTNARQFFHADDSDLVGLLCVAKALEGGESDLVSSHSVWNDLQKNNPDVAELLTQPIWYFDRKGETSKGQKEWIKTAVFYLETGPNPRVYSKWDPYYVKSLTRFSDAGLIPALSLEQSRAAQILEDTCLKLALHMILDIGDIQFLSNNHVLHARTAYKDYPPPAPRRHLMRLWLSTPEDEGGWKLPFHDSREKKRGGIQVDDTAPVAPEDAE</sequence>
<dbReference type="Pfam" id="PF02668">
    <property type="entry name" value="TauD"/>
    <property type="match status" value="1"/>
</dbReference>
<evidence type="ECO:0000313" key="6">
    <source>
        <dbReference type="Proteomes" id="UP000663193"/>
    </source>
</evidence>
<dbReference type="OMA" id="GWKLPFW"/>
<keyword evidence="2" id="KW-0045">Antibiotic biosynthesis</keyword>
<keyword evidence="1" id="KW-0560">Oxidoreductase</keyword>
<dbReference type="Proteomes" id="UP000663193">
    <property type="component" value="Chromosome 12"/>
</dbReference>
<evidence type="ECO:0000256" key="2">
    <source>
        <dbReference type="ARBA" id="ARBA00023194"/>
    </source>
</evidence>
<dbReference type="OrthoDB" id="272271at2759"/>
<dbReference type="PANTHER" id="PTHR10696">
    <property type="entry name" value="GAMMA-BUTYROBETAINE HYDROXYLASE-RELATED"/>
    <property type="match status" value="1"/>
</dbReference>
<evidence type="ECO:0000313" key="5">
    <source>
        <dbReference type="EMBL" id="QRD01272.1"/>
    </source>
</evidence>
<evidence type="ECO:0000256" key="3">
    <source>
        <dbReference type="SAM" id="MobiDB-lite"/>
    </source>
</evidence>
<protein>
    <recommendedName>
        <fullName evidence="4">TauD/TfdA-like domain-containing protein</fullName>
    </recommendedName>
</protein>
<accession>A0A7U2F9Z8</accession>